<proteinExistence type="predicted"/>
<evidence type="ECO:0000313" key="2">
    <source>
        <dbReference type="EMBL" id="KAK0412625.1"/>
    </source>
</evidence>
<sequence>MTLVVFFILSILGLAVMAQIPNTTVGFQNAPSCQFVQCDIYHTCVMMACHDEDSCFAACCPDCSSGVCANCRCPYCVLTVPNELPVR</sequence>
<protein>
    <submittedName>
        <fullName evidence="2">Uncharacterized protein</fullName>
    </submittedName>
</protein>
<name>A0AA39LX77_9BILA</name>
<feature type="signal peptide" evidence="1">
    <location>
        <begin position="1"/>
        <end position="18"/>
    </location>
</feature>
<dbReference type="Proteomes" id="UP001175271">
    <property type="component" value="Unassembled WGS sequence"/>
</dbReference>
<reference evidence="2" key="1">
    <citation type="submission" date="2023-06" db="EMBL/GenBank/DDBJ databases">
        <title>Genomic analysis of the entomopathogenic nematode Steinernema hermaphroditum.</title>
        <authorList>
            <person name="Schwarz E.M."/>
            <person name="Heppert J.K."/>
            <person name="Baniya A."/>
            <person name="Schwartz H.T."/>
            <person name="Tan C.-H."/>
            <person name="Antoshechkin I."/>
            <person name="Sternberg P.W."/>
            <person name="Goodrich-Blair H."/>
            <person name="Dillman A.R."/>
        </authorList>
    </citation>
    <scope>NUCLEOTIDE SEQUENCE</scope>
    <source>
        <strain evidence="2">PS9179</strain>
        <tissue evidence="2">Whole animal</tissue>
    </source>
</reference>
<keyword evidence="3" id="KW-1185">Reference proteome</keyword>
<evidence type="ECO:0000256" key="1">
    <source>
        <dbReference type="SAM" id="SignalP"/>
    </source>
</evidence>
<accession>A0AA39LX77</accession>
<gene>
    <name evidence="2" type="ORF">QR680_006314</name>
</gene>
<organism evidence="2 3">
    <name type="scientific">Steinernema hermaphroditum</name>
    <dbReference type="NCBI Taxonomy" id="289476"/>
    <lineage>
        <taxon>Eukaryota</taxon>
        <taxon>Metazoa</taxon>
        <taxon>Ecdysozoa</taxon>
        <taxon>Nematoda</taxon>
        <taxon>Chromadorea</taxon>
        <taxon>Rhabditida</taxon>
        <taxon>Tylenchina</taxon>
        <taxon>Panagrolaimomorpha</taxon>
        <taxon>Strongyloidoidea</taxon>
        <taxon>Steinernematidae</taxon>
        <taxon>Steinernema</taxon>
    </lineage>
</organism>
<evidence type="ECO:0000313" key="3">
    <source>
        <dbReference type="Proteomes" id="UP001175271"/>
    </source>
</evidence>
<comment type="caution">
    <text evidence="2">The sequence shown here is derived from an EMBL/GenBank/DDBJ whole genome shotgun (WGS) entry which is preliminary data.</text>
</comment>
<dbReference type="AlphaFoldDB" id="A0AA39LX77"/>
<feature type="chain" id="PRO_5041294100" evidence="1">
    <location>
        <begin position="19"/>
        <end position="87"/>
    </location>
</feature>
<keyword evidence="1" id="KW-0732">Signal</keyword>
<dbReference type="EMBL" id="JAUCMV010000003">
    <property type="protein sequence ID" value="KAK0412625.1"/>
    <property type="molecule type" value="Genomic_DNA"/>
</dbReference>